<dbReference type="PANTHER" id="PTHR35568">
    <property type="entry name" value="TRANSCRIPTIONAL REGULATOR DAUR"/>
    <property type="match status" value="1"/>
</dbReference>
<protein>
    <submittedName>
        <fullName evidence="3">Putative transcriptional regulator YheO</fullName>
    </submittedName>
</protein>
<proteinExistence type="predicted"/>
<dbReference type="Proteomes" id="UP000247978">
    <property type="component" value="Unassembled WGS sequence"/>
</dbReference>
<dbReference type="PANTHER" id="PTHR35568:SF1">
    <property type="entry name" value="TRANSCRIPTIONAL REGULATOR DAUR"/>
    <property type="match status" value="1"/>
</dbReference>
<dbReference type="Pfam" id="PF13309">
    <property type="entry name" value="HTH_22"/>
    <property type="match status" value="1"/>
</dbReference>
<reference evidence="3 4" key="1">
    <citation type="submission" date="2018-05" db="EMBL/GenBank/DDBJ databases">
        <title>Genomic Encyclopedia of Type Strains, Phase IV (KMG-IV): sequencing the most valuable type-strain genomes for metagenomic binning, comparative biology and taxonomic classification.</title>
        <authorList>
            <person name="Goeker M."/>
        </authorList>
    </citation>
    <scope>NUCLEOTIDE SEQUENCE [LARGE SCALE GENOMIC DNA]</scope>
    <source>
        <strain evidence="3 4">DSM 28556</strain>
    </source>
</reference>
<accession>A0A2V3VXJ6</accession>
<dbReference type="InterPro" id="IPR013559">
    <property type="entry name" value="YheO"/>
</dbReference>
<dbReference type="OrthoDB" id="9796595at2"/>
<dbReference type="Pfam" id="PF08348">
    <property type="entry name" value="PAS_6"/>
    <property type="match status" value="1"/>
</dbReference>
<evidence type="ECO:0000259" key="1">
    <source>
        <dbReference type="Pfam" id="PF08348"/>
    </source>
</evidence>
<dbReference type="InterPro" id="IPR039445">
    <property type="entry name" value="DauR-like_HTH"/>
</dbReference>
<dbReference type="RefSeq" id="WP_110395764.1">
    <property type="nucleotide sequence ID" value="NZ_JADIJL010000004.1"/>
</dbReference>
<evidence type="ECO:0000259" key="2">
    <source>
        <dbReference type="Pfam" id="PF13309"/>
    </source>
</evidence>
<keyword evidence="4" id="KW-1185">Reference proteome</keyword>
<dbReference type="AlphaFoldDB" id="A0A2V3VXJ6"/>
<dbReference type="EMBL" id="QJJQ01000008">
    <property type="protein sequence ID" value="PXW86356.1"/>
    <property type="molecule type" value="Genomic_DNA"/>
</dbReference>
<feature type="domain" description="YheO-like" evidence="1">
    <location>
        <begin position="7"/>
        <end position="113"/>
    </location>
</feature>
<organism evidence="3 4">
    <name type="scientific">Pseudogracilibacillus auburnensis</name>
    <dbReference type="NCBI Taxonomy" id="1494959"/>
    <lineage>
        <taxon>Bacteria</taxon>
        <taxon>Bacillati</taxon>
        <taxon>Bacillota</taxon>
        <taxon>Bacilli</taxon>
        <taxon>Bacillales</taxon>
        <taxon>Bacillaceae</taxon>
        <taxon>Pseudogracilibacillus</taxon>
    </lineage>
</organism>
<comment type="caution">
    <text evidence="3">The sequence shown here is derived from an EMBL/GenBank/DDBJ whole genome shotgun (WGS) entry which is preliminary data.</text>
</comment>
<sequence length="212" mass="24591">MGREKMLDFLKRVADGIAMMFGNNCEVVIRDIENHKATILYNTSKQLSERDEFTTFGKSEMDKLYKGIDIINNKGITENNHSIKCSTFHAKGNGYHFALGIHYDYTNMLMVHSVVSDLIHVGNDYEATVEKDEHLERQLDEFFANAVEFIGKPIAFMRKKERVEMVRYLHEKGAFSIHKSIPIIADKMNISRYTIYNYLREIKGLPEKISKK</sequence>
<dbReference type="InterPro" id="IPR039446">
    <property type="entry name" value="DauR-like"/>
</dbReference>
<evidence type="ECO:0000313" key="4">
    <source>
        <dbReference type="Proteomes" id="UP000247978"/>
    </source>
</evidence>
<name>A0A2V3VXJ6_9BACI</name>
<gene>
    <name evidence="3" type="ORF">DFR56_108175</name>
</gene>
<feature type="domain" description="Transcriptional regulator DauR-like HTH" evidence="2">
    <location>
        <begin position="139"/>
        <end position="200"/>
    </location>
</feature>
<evidence type="ECO:0000313" key="3">
    <source>
        <dbReference type="EMBL" id="PXW86356.1"/>
    </source>
</evidence>